<dbReference type="Pfam" id="PF18052">
    <property type="entry name" value="Rx_N"/>
    <property type="match status" value="1"/>
</dbReference>
<keyword evidence="3" id="KW-0677">Repeat</keyword>
<dbReference type="SUPFAM" id="SSF52540">
    <property type="entry name" value="P-loop containing nucleoside triphosphate hydrolases"/>
    <property type="match status" value="1"/>
</dbReference>
<dbReference type="Pfam" id="PF00931">
    <property type="entry name" value="NB-ARC"/>
    <property type="match status" value="1"/>
</dbReference>
<comment type="similarity">
    <text evidence="1">Belongs to the disease resistance NB-LRR family.</text>
</comment>
<keyword evidence="2" id="KW-0433">Leucine-rich repeat</keyword>
<name>A0AA35YP10_LACSI</name>
<dbReference type="FunFam" id="1.10.10.10:FF:000322">
    <property type="entry name" value="Probable disease resistance protein At1g63360"/>
    <property type="match status" value="1"/>
</dbReference>
<dbReference type="Gene3D" id="1.20.5.4130">
    <property type="match status" value="1"/>
</dbReference>
<evidence type="ECO:0000256" key="6">
    <source>
        <dbReference type="ARBA" id="ARBA00022840"/>
    </source>
</evidence>
<dbReference type="Pfam" id="PF23598">
    <property type="entry name" value="LRR_14"/>
    <property type="match status" value="1"/>
</dbReference>
<dbReference type="InterPro" id="IPR041118">
    <property type="entry name" value="Rx_N"/>
</dbReference>
<dbReference type="InterPro" id="IPR058922">
    <property type="entry name" value="WHD_DRP"/>
</dbReference>
<feature type="domain" description="Disease resistance protein winged helix" evidence="9">
    <location>
        <begin position="430"/>
        <end position="498"/>
    </location>
</feature>
<dbReference type="Gene3D" id="3.40.50.300">
    <property type="entry name" value="P-loop containing nucleotide triphosphate hydrolases"/>
    <property type="match status" value="1"/>
</dbReference>
<dbReference type="InterPro" id="IPR027417">
    <property type="entry name" value="P-loop_NTPase"/>
</dbReference>
<gene>
    <name evidence="11" type="ORF">LSALG_LOCUS17253</name>
</gene>
<protein>
    <recommendedName>
        <fullName evidence="13">NB-ARC</fullName>
    </recommendedName>
</protein>
<proteinExistence type="inferred from homology"/>
<sequence>MAEIVLSGFLTVVFEKLASESLKKIARYKGIDSELKILKRSLIQIKDLLNDASEKEITNEAVRRWLNGLQHLAYDIDDLLDDLATEAMHREFTEESGATSNMVRKLIPTCCMNFSLSTKMHDKLDSITTKLQELVEEKNNLGLRVKGESRRHINMNRRLQTSLVDASSIVGRDGDKDALLHQLFKDEPCDRNFSIVPIVGMGGVGKTTLARLLYDEMQGNDHFLLKAWVCVSDEFDIFKISKTIFQSIGGGNQNFSDLNMLQVALKEKISKKRFLLVLDDVWSESYTEWEILERPFLSGAPGSKIIVTTRKFSLLTQLGYSTQAYSLSVLSHESAVSLFAQHAFGESSFDSHPTLKPHGEGIVEKCDGLPLALIALGRILRTKTNEEEWKELLDSEIWRLGKRDEIIPALRLSYHDLSTSLKHLFAYCSLFPKDYVFDMEELILLWMVEGFLPQSHTSKSMERVGVEYFEELVSRSFFQHAPDDKSLFVMHDLMNDLATSVAGDLFSRLDIKMKKEVRKEGMEQYRHMSSVCEKYMVYKRFEACKAAKNLRTFLATSVVVKKSREIFFISNKILTELLCELPLLRVLSLSCLNINLVPEFIGILKHLRYLNLSRTGITHLPDNVSNLYNLQTLIVFGCRSLKELPKSFSKLKNLQHFDMRDTPLLKKMPLGIGGLKSLRILSKFIIEGDNGFSITALKDLKDLQGKISIQGLDKVQSGTLEKEVFNVLKPHNDSLKELGIVSYGGKEFPNWVGDPSFLWLAHVSINGCKNSTFLPPLGQLPSLKELFIEGMAMFKVVGPEFRGTSLAFPSLKILSFRDMKGWEAWLANATFPCLEELSLDRCPNLVKISLETLPSLRVLRINRCGPDVLTNLIRVASSVTKLDIRHISGLNDKVWGGVLQCLGAVEELRIEWCNEIRHLWESDAKAGNILVNLRKLEVTYCSNLVSLGEKEVVNFGHGSNLEFIRIYFCKKMQHFSCPDSIESLSIFDCASVTSISFRNGGKKLKSLSIRGCEKLLQKELINSSMQMLEYIQIENCPSMDASFPRGLWPRNLCSLSIGWLKTPISEWGPQNFPISLVDLRLGGQSEDVTNFSQLSHLLPSSLTSLRIHGFEKLELVSVGLQHLTSLQHLSIYYCPNTMDLPGMLLTSLLSLTILRCPNLKERSDRRDSYWSLISLIPCIYIS</sequence>
<dbReference type="GO" id="GO:0051607">
    <property type="term" value="P:defense response to virus"/>
    <property type="evidence" value="ECO:0007669"/>
    <property type="project" value="UniProtKB-ARBA"/>
</dbReference>
<feature type="domain" description="Disease resistance R13L4/SHOC-2-like LRR" evidence="10">
    <location>
        <begin position="574"/>
        <end position="861"/>
    </location>
</feature>
<dbReference type="Gene3D" id="3.80.10.10">
    <property type="entry name" value="Ribonuclease Inhibitor"/>
    <property type="match status" value="4"/>
</dbReference>
<evidence type="ECO:0000259" key="10">
    <source>
        <dbReference type="Pfam" id="PF23598"/>
    </source>
</evidence>
<evidence type="ECO:0000256" key="4">
    <source>
        <dbReference type="ARBA" id="ARBA00022741"/>
    </source>
</evidence>
<dbReference type="PANTHER" id="PTHR36766:SF61">
    <property type="entry name" value="NB-ARC DOMAIN DISEASE RESISTANCE PROTEIN"/>
    <property type="match status" value="1"/>
</dbReference>
<keyword evidence="5" id="KW-0611">Plant defense</keyword>
<feature type="domain" description="NB-ARC" evidence="7">
    <location>
        <begin position="174"/>
        <end position="345"/>
    </location>
</feature>
<evidence type="ECO:0000259" key="9">
    <source>
        <dbReference type="Pfam" id="PF23559"/>
    </source>
</evidence>
<evidence type="ECO:0000256" key="3">
    <source>
        <dbReference type="ARBA" id="ARBA00022737"/>
    </source>
</evidence>
<evidence type="ECO:0000313" key="11">
    <source>
        <dbReference type="EMBL" id="CAI9277322.1"/>
    </source>
</evidence>
<evidence type="ECO:0000256" key="1">
    <source>
        <dbReference type="ARBA" id="ARBA00008894"/>
    </source>
</evidence>
<keyword evidence="6" id="KW-0067">ATP-binding</keyword>
<dbReference type="GO" id="GO:0005524">
    <property type="term" value="F:ATP binding"/>
    <property type="evidence" value="ECO:0007669"/>
    <property type="project" value="UniProtKB-KW"/>
</dbReference>
<dbReference type="Proteomes" id="UP001177003">
    <property type="component" value="Chromosome 3"/>
</dbReference>
<dbReference type="InterPro" id="IPR055414">
    <property type="entry name" value="LRR_R13L4/SHOC2-like"/>
</dbReference>
<evidence type="ECO:0000259" key="7">
    <source>
        <dbReference type="Pfam" id="PF00931"/>
    </source>
</evidence>
<dbReference type="PRINTS" id="PR00364">
    <property type="entry name" value="DISEASERSIST"/>
</dbReference>
<keyword evidence="12" id="KW-1185">Reference proteome</keyword>
<evidence type="ECO:0000256" key="2">
    <source>
        <dbReference type="ARBA" id="ARBA00022614"/>
    </source>
</evidence>
<evidence type="ECO:0008006" key="13">
    <source>
        <dbReference type="Google" id="ProtNLM"/>
    </source>
</evidence>
<keyword evidence="4" id="KW-0547">Nucleotide-binding</keyword>
<feature type="domain" description="Disease resistance N-terminal" evidence="8">
    <location>
        <begin position="9"/>
        <end position="94"/>
    </location>
</feature>
<dbReference type="Gene3D" id="1.10.10.10">
    <property type="entry name" value="Winged helix-like DNA-binding domain superfamily/Winged helix DNA-binding domain"/>
    <property type="match status" value="1"/>
</dbReference>
<dbReference type="InterPro" id="IPR002182">
    <property type="entry name" value="NB-ARC"/>
</dbReference>
<dbReference type="FunFam" id="3.40.50.300:FF:001091">
    <property type="entry name" value="Probable disease resistance protein At1g61300"/>
    <property type="match status" value="1"/>
</dbReference>
<dbReference type="SUPFAM" id="SSF52058">
    <property type="entry name" value="L domain-like"/>
    <property type="match status" value="2"/>
</dbReference>
<dbReference type="PANTHER" id="PTHR36766">
    <property type="entry name" value="PLANT BROAD-SPECTRUM MILDEW RESISTANCE PROTEIN RPW8"/>
    <property type="match status" value="1"/>
</dbReference>
<evidence type="ECO:0000313" key="12">
    <source>
        <dbReference type="Proteomes" id="UP001177003"/>
    </source>
</evidence>
<dbReference type="GO" id="GO:0043531">
    <property type="term" value="F:ADP binding"/>
    <property type="evidence" value="ECO:0007669"/>
    <property type="project" value="InterPro"/>
</dbReference>
<dbReference type="Pfam" id="PF23559">
    <property type="entry name" value="WHD_DRP"/>
    <property type="match status" value="1"/>
</dbReference>
<dbReference type="EMBL" id="OX465079">
    <property type="protein sequence ID" value="CAI9277322.1"/>
    <property type="molecule type" value="Genomic_DNA"/>
</dbReference>
<dbReference type="InterPro" id="IPR032675">
    <property type="entry name" value="LRR_dom_sf"/>
</dbReference>
<evidence type="ECO:0000256" key="5">
    <source>
        <dbReference type="ARBA" id="ARBA00022821"/>
    </source>
</evidence>
<reference evidence="11" key="1">
    <citation type="submission" date="2023-04" db="EMBL/GenBank/DDBJ databases">
        <authorList>
            <person name="Vijverberg K."/>
            <person name="Xiong W."/>
            <person name="Schranz E."/>
        </authorList>
    </citation>
    <scope>NUCLEOTIDE SEQUENCE</scope>
</reference>
<accession>A0AA35YP10</accession>
<dbReference type="AlphaFoldDB" id="A0AA35YP10"/>
<dbReference type="InterPro" id="IPR036388">
    <property type="entry name" value="WH-like_DNA-bd_sf"/>
</dbReference>
<evidence type="ECO:0000259" key="8">
    <source>
        <dbReference type="Pfam" id="PF18052"/>
    </source>
</evidence>
<organism evidence="11 12">
    <name type="scientific">Lactuca saligna</name>
    <name type="common">Willowleaf lettuce</name>
    <dbReference type="NCBI Taxonomy" id="75948"/>
    <lineage>
        <taxon>Eukaryota</taxon>
        <taxon>Viridiplantae</taxon>
        <taxon>Streptophyta</taxon>
        <taxon>Embryophyta</taxon>
        <taxon>Tracheophyta</taxon>
        <taxon>Spermatophyta</taxon>
        <taxon>Magnoliopsida</taxon>
        <taxon>eudicotyledons</taxon>
        <taxon>Gunneridae</taxon>
        <taxon>Pentapetalae</taxon>
        <taxon>asterids</taxon>
        <taxon>campanulids</taxon>
        <taxon>Asterales</taxon>
        <taxon>Asteraceae</taxon>
        <taxon>Cichorioideae</taxon>
        <taxon>Cichorieae</taxon>
        <taxon>Lactucinae</taxon>
        <taxon>Lactuca</taxon>
    </lineage>
</organism>